<evidence type="ECO:0000313" key="1">
    <source>
        <dbReference type="EMBL" id="PLB33624.1"/>
    </source>
</evidence>
<reference evidence="1 2" key="1">
    <citation type="submission" date="2017-12" db="EMBL/GenBank/DDBJ databases">
        <authorList>
            <consortium name="DOE Joint Genome Institute"/>
            <person name="Haridas S."/>
            <person name="Kjaerbolling I."/>
            <person name="Vesth T.C."/>
            <person name="Frisvad J.C."/>
            <person name="Nybo J.L."/>
            <person name="Theobald S."/>
            <person name="Kuo A."/>
            <person name="Bowyer P."/>
            <person name="Matsuda Y."/>
            <person name="Mondo S."/>
            <person name="Lyhne E.K."/>
            <person name="Kogle M.E."/>
            <person name="Clum A."/>
            <person name="Lipzen A."/>
            <person name="Salamov A."/>
            <person name="Ngan C.Y."/>
            <person name="Daum C."/>
            <person name="Chiniquy J."/>
            <person name="Barry K."/>
            <person name="LaButti K."/>
            <person name="Simmons B.A."/>
            <person name="Magnuson J.K."/>
            <person name="Mortensen U.H."/>
            <person name="Larsen T.O."/>
            <person name="Grigoriev I.V."/>
            <person name="Baker S.E."/>
            <person name="Andersen M.R."/>
            <person name="Nordberg H.P."/>
            <person name="Cantor M.N."/>
            <person name="Hua S.X."/>
        </authorList>
    </citation>
    <scope>NUCLEOTIDE SEQUENCE [LARGE SCALE GENOMIC DNA]</scope>
    <source>
        <strain evidence="1 2">CBS 102.13</strain>
    </source>
</reference>
<dbReference type="Pfam" id="PF13714">
    <property type="entry name" value="PEP_mutase"/>
    <property type="match status" value="1"/>
</dbReference>
<gene>
    <name evidence="1" type="ORF">BDW47DRAFT_113617</name>
</gene>
<dbReference type="InterPro" id="IPR039556">
    <property type="entry name" value="ICL/PEPM"/>
</dbReference>
<dbReference type="GeneID" id="36521619"/>
<evidence type="ECO:0000313" key="2">
    <source>
        <dbReference type="Proteomes" id="UP000234585"/>
    </source>
</evidence>
<sequence length="259" mass="27364">MSSDLNIAAKSFKSLHKPHQPVILANVYDGISAKTIGSLPASKAIATASYAIAEAAGTVDKQLTLEQNMRGVEAIASAIKDLGKPLTVDIQDGYGEQLGDVIKRVISVGGVGVNLEDYDKDNKRFYSAADAVNRIKLVLSTASALGVPDFVVNARVDPLLYGGTIEEVISRGQAYLAAGATTIFVLGPLEGPHAGSLTEEQIKQLVEAFGGRLNVSLFGRFTTKEAASLGVSRISIGPKLQFIASAAFQEEAERLFNLD</sequence>
<name>A0A2I2EZ13_ASPCN</name>
<dbReference type="Gene3D" id="3.20.20.60">
    <property type="entry name" value="Phosphoenolpyruvate-binding domains"/>
    <property type="match status" value="1"/>
</dbReference>
<dbReference type="InterPro" id="IPR040442">
    <property type="entry name" value="Pyrv_kinase-like_dom_sf"/>
</dbReference>
<dbReference type="PANTHER" id="PTHR42905">
    <property type="entry name" value="PHOSPHOENOLPYRUVATE CARBOXYLASE"/>
    <property type="match status" value="1"/>
</dbReference>
<accession>A0A2I2EZ13</accession>
<dbReference type="GO" id="GO:0003824">
    <property type="term" value="F:catalytic activity"/>
    <property type="evidence" value="ECO:0007669"/>
    <property type="project" value="InterPro"/>
</dbReference>
<keyword evidence="2" id="KW-1185">Reference proteome</keyword>
<dbReference type="AlphaFoldDB" id="A0A2I2EZ13"/>
<dbReference type="CDD" id="cd00377">
    <property type="entry name" value="ICL_PEPM"/>
    <property type="match status" value="1"/>
</dbReference>
<dbReference type="EMBL" id="KZ559200">
    <property type="protein sequence ID" value="PLB33624.1"/>
    <property type="molecule type" value="Genomic_DNA"/>
</dbReference>
<dbReference type="RefSeq" id="XP_024667636.1">
    <property type="nucleotide sequence ID" value="XM_024814459.1"/>
</dbReference>
<dbReference type="SUPFAM" id="SSF51621">
    <property type="entry name" value="Phosphoenolpyruvate/pyruvate domain"/>
    <property type="match status" value="1"/>
</dbReference>
<proteinExistence type="predicted"/>
<dbReference type="PANTHER" id="PTHR42905:SF16">
    <property type="entry name" value="CARBOXYPHOSPHONOENOLPYRUVATE PHOSPHONOMUTASE-LIKE PROTEIN (AFU_ORTHOLOGUE AFUA_5G07230)"/>
    <property type="match status" value="1"/>
</dbReference>
<organism evidence="1 2">
    <name type="scientific">Aspergillus candidus</name>
    <dbReference type="NCBI Taxonomy" id="41067"/>
    <lineage>
        <taxon>Eukaryota</taxon>
        <taxon>Fungi</taxon>
        <taxon>Dikarya</taxon>
        <taxon>Ascomycota</taxon>
        <taxon>Pezizomycotina</taxon>
        <taxon>Eurotiomycetes</taxon>
        <taxon>Eurotiomycetidae</taxon>
        <taxon>Eurotiales</taxon>
        <taxon>Aspergillaceae</taxon>
        <taxon>Aspergillus</taxon>
        <taxon>Aspergillus subgen. Circumdati</taxon>
    </lineage>
</organism>
<protein>
    <submittedName>
        <fullName evidence="1">PEP phosphonomutase-like protein</fullName>
    </submittedName>
</protein>
<dbReference type="Proteomes" id="UP000234585">
    <property type="component" value="Unassembled WGS sequence"/>
</dbReference>
<dbReference type="OrthoDB" id="429143at2759"/>
<dbReference type="InterPro" id="IPR015813">
    <property type="entry name" value="Pyrv/PenolPyrv_kinase-like_dom"/>
</dbReference>